<keyword evidence="2" id="KW-0472">Membrane</keyword>
<reference evidence="4" key="1">
    <citation type="submission" date="2025-08" db="UniProtKB">
        <authorList>
            <consortium name="RefSeq"/>
        </authorList>
    </citation>
    <scope>IDENTIFICATION</scope>
    <source>
        <tissue evidence="4">Gonad</tissue>
    </source>
</reference>
<gene>
    <name evidence="4" type="primary">LOC109481485</name>
</gene>
<keyword evidence="2" id="KW-0812">Transmembrane</keyword>
<feature type="region of interest" description="Disordered" evidence="1">
    <location>
        <begin position="337"/>
        <end position="360"/>
    </location>
</feature>
<keyword evidence="3" id="KW-1185">Reference proteome</keyword>
<keyword evidence="2" id="KW-1133">Transmembrane helix</keyword>
<dbReference type="RefSeq" id="XP_019639625.1">
    <property type="nucleotide sequence ID" value="XM_019784066.1"/>
</dbReference>
<dbReference type="GeneID" id="109481485"/>
<dbReference type="OrthoDB" id="10174437at2759"/>
<dbReference type="KEGG" id="bbel:109481485"/>
<dbReference type="AlphaFoldDB" id="A0A6P4ZEB1"/>
<evidence type="ECO:0000256" key="2">
    <source>
        <dbReference type="SAM" id="Phobius"/>
    </source>
</evidence>
<feature type="transmembrane region" description="Helical" evidence="2">
    <location>
        <begin position="162"/>
        <end position="183"/>
    </location>
</feature>
<evidence type="ECO:0000313" key="3">
    <source>
        <dbReference type="Proteomes" id="UP000515135"/>
    </source>
</evidence>
<evidence type="ECO:0000256" key="1">
    <source>
        <dbReference type="SAM" id="MobiDB-lite"/>
    </source>
</evidence>
<protein>
    <submittedName>
        <fullName evidence="4">Uncharacterized protein LOC109481485</fullName>
    </submittedName>
</protein>
<dbReference type="Proteomes" id="UP000515135">
    <property type="component" value="Unplaced"/>
</dbReference>
<sequence length="360" mass="39427">MIFINTQSDKQVDNFTDFCKHAWKDAGSVNVAFGQDATLRIVPICVDKSSHKLQSFAVVLYDVTAGGHGNYADSYSTNVTAGFGREKPKNVTCFVDTSWGKTYQHVFTSPLSDTPVGNLCSEQKVFSAVTRNPDIENQTILYTARTVPIQPGRRPSLHAGHVTLLAVVGVTLVGMLPACLLLARKKGYCLRDNQAAQVAHVSVGSPLSIASLNHWVISGPSSHAVTVSISQGTSGPDRATGSVPQGASYSGDEQHYNEIPDEYFYKYENADTSPHGTSNTYWEIPDDYFNYYNLRPASLHHYWEIGDEYYNYENTTGRPLSFPLALQVPLSSGQDDDVDNFPFNTSSTEAALPTGYQRAG</sequence>
<accession>A0A6P4ZEB1</accession>
<organism evidence="3 4">
    <name type="scientific">Branchiostoma belcheri</name>
    <name type="common">Amphioxus</name>
    <dbReference type="NCBI Taxonomy" id="7741"/>
    <lineage>
        <taxon>Eukaryota</taxon>
        <taxon>Metazoa</taxon>
        <taxon>Chordata</taxon>
        <taxon>Cephalochordata</taxon>
        <taxon>Leptocardii</taxon>
        <taxon>Amphioxiformes</taxon>
        <taxon>Branchiostomatidae</taxon>
        <taxon>Branchiostoma</taxon>
    </lineage>
</organism>
<name>A0A6P4ZEB1_BRABE</name>
<feature type="region of interest" description="Disordered" evidence="1">
    <location>
        <begin position="230"/>
        <end position="252"/>
    </location>
</feature>
<proteinExistence type="predicted"/>
<evidence type="ECO:0000313" key="4">
    <source>
        <dbReference type="RefSeq" id="XP_019639625.1"/>
    </source>
</evidence>